<evidence type="ECO:0000313" key="2">
    <source>
        <dbReference type="EMBL" id="XCH76430.1"/>
    </source>
</evidence>
<reference evidence="2" key="2">
    <citation type="submission" date="2024-06" db="EMBL/GenBank/DDBJ databases">
        <title>Micromonospora mangrovi CCTCC AA 2012012 genome sequences.</title>
        <authorList>
            <person name="Gao J."/>
        </authorList>
    </citation>
    <scope>NUCLEOTIDE SEQUENCE</scope>
    <source>
        <strain evidence="2">CCTCC AA 2012012</strain>
    </source>
</reference>
<accession>A0AAU7MEF0</accession>
<reference evidence="1" key="1">
    <citation type="submission" date="2024-01" db="EMBL/GenBank/DDBJ databases">
        <title>The genome sequence of Micromonospora mangrovi CCTCC AA 2012012.</title>
        <authorList>
            <person name="Gao J."/>
        </authorList>
    </citation>
    <scope>NUCLEOTIDE SEQUENCE</scope>
    <source>
        <strain evidence="1">CCTCC AA 2012012</strain>
    </source>
</reference>
<sequence>MPDRMRSLAEFRFDEAIEAAEVYLDTGTELELTARDEAIAYAHERGANLVAWYSAGEVVPSCVVAKVSLPLRWERAPLDEPTRDERLWFEAPCGRDVLVGNGHTFTGRIAAWCPHEGVSYNVSRADLVVMSEEARYFVAGFLAGSEPGCPMDVDGETDEADVDAWRAALARFRRTGSWYGRWGTCRVCGCVLLPDAVGDRCHEHPSAG</sequence>
<dbReference type="RefSeq" id="WP_350936807.1">
    <property type="nucleotide sequence ID" value="NZ_CP157762.1"/>
</dbReference>
<proteinExistence type="predicted"/>
<dbReference type="EMBL" id="CP159342">
    <property type="protein sequence ID" value="XCH76430.1"/>
    <property type="molecule type" value="Genomic_DNA"/>
</dbReference>
<gene>
    <name evidence="2" type="ORF">ABUL08_10170</name>
    <name evidence="1" type="ORF">VK199_10120</name>
</gene>
<protein>
    <submittedName>
        <fullName evidence="1">Uncharacterized protein</fullName>
    </submittedName>
</protein>
<organism evidence="1">
    <name type="scientific">Micromonospora sp. CCTCC AA 2012012</name>
    <dbReference type="NCBI Taxonomy" id="3111921"/>
    <lineage>
        <taxon>Bacteria</taxon>
        <taxon>Bacillati</taxon>
        <taxon>Actinomycetota</taxon>
        <taxon>Actinomycetes</taxon>
        <taxon>Micromonosporales</taxon>
        <taxon>Micromonosporaceae</taxon>
        <taxon>Micromonospora</taxon>
    </lineage>
</organism>
<dbReference type="EMBL" id="CP157762">
    <property type="protein sequence ID" value="XBP95726.1"/>
    <property type="molecule type" value="Genomic_DNA"/>
</dbReference>
<name>A0AAU7MEF0_9ACTN</name>
<dbReference type="AlphaFoldDB" id="A0AAU7MEF0"/>
<evidence type="ECO:0000313" key="1">
    <source>
        <dbReference type="EMBL" id="XBP95726.1"/>
    </source>
</evidence>